<comment type="caution">
    <text evidence="2">The sequence shown here is derived from an EMBL/GenBank/DDBJ whole genome shotgun (WGS) entry which is preliminary data.</text>
</comment>
<dbReference type="EMBL" id="CAJGYO010000017">
    <property type="protein sequence ID" value="CAD6332987.1"/>
    <property type="molecule type" value="Genomic_DNA"/>
</dbReference>
<evidence type="ECO:0000313" key="2">
    <source>
        <dbReference type="EMBL" id="CAD6332987.1"/>
    </source>
</evidence>
<name>A0A811RT32_9POAL</name>
<dbReference type="Proteomes" id="UP000604825">
    <property type="component" value="Unassembled WGS sequence"/>
</dbReference>
<gene>
    <name evidence="2" type="ORF">NCGR_LOCUS57085</name>
</gene>
<feature type="region of interest" description="Disordered" evidence="1">
    <location>
        <begin position="1"/>
        <end position="76"/>
    </location>
</feature>
<accession>A0A811RT32</accession>
<proteinExistence type="predicted"/>
<evidence type="ECO:0000256" key="1">
    <source>
        <dbReference type="SAM" id="MobiDB-lite"/>
    </source>
</evidence>
<keyword evidence="3" id="KW-1185">Reference proteome</keyword>
<sequence length="76" mass="8152">MPHLLVEWQRQRQPPASKKGYMPLPRSRSSSSGAAEPSQLPPPSPSLGSFGQDEAMEKPGKAQGRRAQQGAEGAEI</sequence>
<protein>
    <submittedName>
        <fullName evidence="2">Uncharacterized protein</fullName>
    </submittedName>
</protein>
<dbReference type="AlphaFoldDB" id="A0A811RT32"/>
<reference evidence="2" key="1">
    <citation type="submission" date="2020-10" db="EMBL/GenBank/DDBJ databases">
        <authorList>
            <person name="Han B."/>
            <person name="Lu T."/>
            <person name="Zhao Q."/>
            <person name="Huang X."/>
            <person name="Zhao Y."/>
        </authorList>
    </citation>
    <scope>NUCLEOTIDE SEQUENCE</scope>
</reference>
<evidence type="ECO:0000313" key="3">
    <source>
        <dbReference type="Proteomes" id="UP000604825"/>
    </source>
</evidence>
<organism evidence="2 3">
    <name type="scientific">Miscanthus lutarioriparius</name>
    <dbReference type="NCBI Taxonomy" id="422564"/>
    <lineage>
        <taxon>Eukaryota</taxon>
        <taxon>Viridiplantae</taxon>
        <taxon>Streptophyta</taxon>
        <taxon>Embryophyta</taxon>
        <taxon>Tracheophyta</taxon>
        <taxon>Spermatophyta</taxon>
        <taxon>Magnoliopsida</taxon>
        <taxon>Liliopsida</taxon>
        <taxon>Poales</taxon>
        <taxon>Poaceae</taxon>
        <taxon>PACMAD clade</taxon>
        <taxon>Panicoideae</taxon>
        <taxon>Andropogonodae</taxon>
        <taxon>Andropogoneae</taxon>
        <taxon>Saccharinae</taxon>
        <taxon>Miscanthus</taxon>
    </lineage>
</organism>